<evidence type="ECO:0000256" key="7">
    <source>
        <dbReference type="SAM" id="MobiDB-lite"/>
    </source>
</evidence>
<dbReference type="InterPro" id="IPR044986">
    <property type="entry name" value="KIF15/KIN-12"/>
</dbReference>
<organism evidence="8 9">
    <name type="scientific">Trifolium medium</name>
    <dbReference type="NCBI Taxonomy" id="97028"/>
    <lineage>
        <taxon>Eukaryota</taxon>
        <taxon>Viridiplantae</taxon>
        <taxon>Streptophyta</taxon>
        <taxon>Embryophyta</taxon>
        <taxon>Tracheophyta</taxon>
        <taxon>Spermatophyta</taxon>
        <taxon>Magnoliopsida</taxon>
        <taxon>eudicotyledons</taxon>
        <taxon>Gunneridae</taxon>
        <taxon>Pentapetalae</taxon>
        <taxon>rosids</taxon>
        <taxon>fabids</taxon>
        <taxon>Fabales</taxon>
        <taxon>Fabaceae</taxon>
        <taxon>Papilionoideae</taxon>
        <taxon>50 kb inversion clade</taxon>
        <taxon>NPAAA clade</taxon>
        <taxon>Hologalegina</taxon>
        <taxon>IRL clade</taxon>
        <taxon>Trifolieae</taxon>
        <taxon>Trifolium</taxon>
    </lineage>
</organism>
<keyword evidence="2" id="KW-0547">Nucleotide-binding</keyword>
<feature type="region of interest" description="Disordered" evidence="7">
    <location>
        <begin position="1"/>
        <end position="37"/>
    </location>
</feature>
<sequence>MADQVKPEGGFSTQSTNALSNKSEKNATKSRGSGSPFKCIGLGLAQQVKYEKVEELSAARLRIEELESQAACRQKEIFSLNARLAAAESMTHDVIRDLLGVKLDMTTYV</sequence>
<feature type="non-terminal residue" evidence="8">
    <location>
        <position position="109"/>
    </location>
</feature>
<keyword evidence="3" id="KW-0067">ATP-binding</keyword>
<keyword evidence="1" id="KW-0493">Microtubule</keyword>
<protein>
    <submittedName>
        <fullName evidence="8">Kinesin motor domain protein</fullName>
    </submittedName>
</protein>
<evidence type="ECO:0000256" key="2">
    <source>
        <dbReference type="ARBA" id="ARBA00022741"/>
    </source>
</evidence>
<keyword evidence="9" id="KW-1185">Reference proteome</keyword>
<comment type="caution">
    <text evidence="8">The sequence shown here is derived from an EMBL/GenBank/DDBJ whole genome shotgun (WGS) entry which is preliminary data.</text>
</comment>
<dbReference type="PANTHER" id="PTHR37739">
    <property type="entry name" value="KINESIN-LIKE PROTEIN KIN-12D"/>
    <property type="match status" value="1"/>
</dbReference>
<dbReference type="Proteomes" id="UP000265520">
    <property type="component" value="Unassembled WGS sequence"/>
</dbReference>
<keyword evidence="5" id="KW-0505">Motor protein</keyword>
<name>A0A392PRR4_9FABA</name>
<evidence type="ECO:0000256" key="1">
    <source>
        <dbReference type="ARBA" id="ARBA00022701"/>
    </source>
</evidence>
<evidence type="ECO:0000256" key="3">
    <source>
        <dbReference type="ARBA" id="ARBA00022840"/>
    </source>
</evidence>
<reference evidence="8 9" key="1">
    <citation type="journal article" date="2018" name="Front. Plant Sci.">
        <title>Red Clover (Trifolium pratense) and Zigzag Clover (T. medium) - A Picture of Genomic Similarities and Differences.</title>
        <authorList>
            <person name="Dluhosova J."/>
            <person name="Istvanek J."/>
            <person name="Nedelnik J."/>
            <person name="Repkova J."/>
        </authorList>
    </citation>
    <scope>NUCLEOTIDE SEQUENCE [LARGE SCALE GENOMIC DNA]</scope>
    <source>
        <strain evidence="9">cv. 10/8</strain>
        <tissue evidence="8">Leaf</tissue>
    </source>
</reference>
<accession>A0A392PRR4</accession>
<evidence type="ECO:0000313" key="8">
    <source>
        <dbReference type="EMBL" id="MCI14347.1"/>
    </source>
</evidence>
<proteinExistence type="predicted"/>
<dbReference type="EMBL" id="LXQA010092036">
    <property type="protein sequence ID" value="MCI14347.1"/>
    <property type="molecule type" value="Genomic_DNA"/>
</dbReference>
<keyword evidence="4 6" id="KW-0175">Coiled coil</keyword>
<dbReference type="PANTHER" id="PTHR37739:SF8">
    <property type="entry name" value="KINESIN-LIKE PROTEIN KIN-12D"/>
    <property type="match status" value="1"/>
</dbReference>
<evidence type="ECO:0000256" key="4">
    <source>
        <dbReference type="ARBA" id="ARBA00023054"/>
    </source>
</evidence>
<feature type="compositionally biased region" description="Polar residues" evidence="7">
    <location>
        <begin position="11"/>
        <end position="21"/>
    </location>
</feature>
<evidence type="ECO:0000256" key="5">
    <source>
        <dbReference type="ARBA" id="ARBA00023175"/>
    </source>
</evidence>
<dbReference type="GO" id="GO:0005524">
    <property type="term" value="F:ATP binding"/>
    <property type="evidence" value="ECO:0007669"/>
    <property type="project" value="UniProtKB-KW"/>
</dbReference>
<dbReference type="GO" id="GO:0005874">
    <property type="term" value="C:microtubule"/>
    <property type="evidence" value="ECO:0007669"/>
    <property type="project" value="UniProtKB-KW"/>
</dbReference>
<evidence type="ECO:0000256" key="6">
    <source>
        <dbReference type="SAM" id="Coils"/>
    </source>
</evidence>
<feature type="coiled-coil region" evidence="6">
    <location>
        <begin position="49"/>
        <end position="83"/>
    </location>
</feature>
<evidence type="ECO:0000313" key="9">
    <source>
        <dbReference type="Proteomes" id="UP000265520"/>
    </source>
</evidence>
<dbReference type="AlphaFoldDB" id="A0A392PRR4"/>